<feature type="transmembrane region" description="Helical" evidence="1">
    <location>
        <begin position="48"/>
        <end position="66"/>
    </location>
</feature>
<evidence type="ECO:0000313" key="2">
    <source>
        <dbReference type="EMBL" id="MDR7273426.1"/>
    </source>
</evidence>
<proteinExistence type="predicted"/>
<reference evidence="2" key="1">
    <citation type="submission" date="2023-07" db="EMBL/GenBank/DDBJ databases">
        <title>Sequencing the genomes of 1000 actinobacteria strains.</title>
        <authorList>
            <person name="Klenk H.-P."/>
        </authorList>
    </citation>
    <scope>NUCLEOTIDE SEQUENCE</scope>
    <source>
        <strain evidence="2">DSM 44707</strain>
    </source>
</reference>
<protein>
    <submittedName>
        <fullName evidence="2">Uncharacterized protein</fullName>
    </submittedName>
</protein>
<keyword evidence="1" id="KW-0472">Membrane</keyword>
<dbReference type="AlphaFoldDB" id="A0AAE3YKC0"/>
<name>A0AAE3YKC0_9ACTN</name>
<evidence type="ECO:0000256" key="1">
    <source>
        <dbReference type="SAM" id="Phobius"/>
    </source>
</evidence>
<feature type="transmembrane region" description="Helical" evidence="1">
    <location>
        <begin position="20"/>
        <end position="42"/>
    </location>
</feature>
<dbReference type="EMBL" id="JAVDYB010000001">
    <property type="protein sequence ID" value="MDR7273426.1"/>
    <property type="molecule type" value="Genomic_DNA"/>
</dbReference>
<comment type="caution">
    <text evidence="2">The sequence shown here is derived from an EMBL/GenBank/DDBJ whole genome shotgun (WGS) entry which is preliminary data.</text>
</comment>
<organism evidence="2 3">
    <name type="scientific">Catenuloplanes atrovinosus</name>
    <dbReference type="NCBI Taxonomy" id="137266"/>
    <lineage>
        <taxon>Bacteria</taxon>
        <taxon>Bacillati</taxon>
        <taxon>Actinomycetota</taxon>
        <taxon>Actinomycetes</taxon>
        <taxon>Micromonosporales</taxon>
        <taxon>Micromonosporaceae</taxon>
        <taxon>Catenuloplanes</taxon>
    </lineage>
</organism>
<dbReference type="RefSeq" id="WP_310361796.1">
    <property type="nucleotide sequence ID" value="NZ_JAVDYB010000001.1"/>
</dbReference>
<gene>
    <name evidence="2" type="ORF">J2S41_000204</name>
</gene>
<evidence type="ECO:0000313" key="3">
    <source>
        <dbReference type="Proteomes" id="UP001183643"/>
    </source>
</evidence>
<keyword evidence="1" id="KW-1133">Transmembrane helix</keyword>
<sequence length="260" mass="27392">MAADERSRYLRQSRRLRDSARRWSVLGGALAGAAAILTPYQGLGLPDAAWAAAAGGSVVLAAWRWADLRRHHAEPLPPAPDPAAIAAARQARLTAMIEQFPAGRTALQEFRRQRARAELKGSAAVDPWLRLDRASGTLTGLAPRLTGHGAEVLPEAADAERSLRDVAHRVAGVERALRFAPPDGRAGLEQAHRTLLGQLSDGVTAFEALVAAAAGYVAEDARAGAHLGDTGTADRLTQAADRLSGITDALTELRPAHPGS</sequence>
<keyword evidence="1" id="KW-0812">Transmembrane</keyword>
<dbReference type="Pfam" id="PF25587">
    <property type="entry name" value="Rv2743c"/>
    <property type="match status" value="1"/>
</dbReference>
<accession>A0AAE3YKC0</accession>
<dbReference type="NCBIfam" id="NF047839">
    <property type="entry name" value="PspM_Rv2743c"/>
    <property type="match status" value="1"/>
</dbReference>
<dbReference type="Proteomes" id="UP001183643">
    <property type="component" value="Unassembled WGS sequence"/>
</dbReference>
<keyword evidence="3" id="KW-1185">Reference proteome</keyword>
<dbReference type="InterPro" id="IPR057952">
    <property type="entry name" value="Rv2743c-like"/>
</dbReference>